<dbReference type="RefSeq" id="WP_315875664.1">
    <property type="nucleotide sequence ID" value="NZ_JAWCTQ010000001.1"/>
</dbReference>
<dbReference type="InterPro" id="IPR016039">
    <property type="entry name" value="Thiolase-like"/>
</dbReference>
<dbReference type="Pfam" id="PF02801">
    <property type="entry name" value="Ketoacyl-synt_C"/>
    <property type="match status" value="1"/>
</dbReference>
<dbReference type="Pfam" id="PF00109">
    <property type="entry name" value="ketoacyl-synt"/>
    <property type="match status" value="1"/>
</dbReference>
<evidence type="ECO:0000256" key="2">
    <source>
        <dbReference type="ARBA" id="ARBA00022679"/>
    </source>
</evidence>
<organism evidence="6 7">
    <name type="scientific">Streptomyces tamarix</name>
    <dbReference type="NCBI Taxonomy" id="3078565"/>
    <lineage>
        <taxon>Bacteria</taxon>
        <taxon>Bacillati</taxon>
        <taxon>Actinomycetota</taxon>
        <taxon>Actinomycetes</taxon>
        <taxon>Kitasatosporales</taxon>
        <taxon>Streptomycetaceae</taxon>
        <taxon>Streptomyces</taxon>
    </lineage>
</organism>
<evidence type="ECO:0000313" key="7">
    <source>
        <dbReference type="Proteomes" id="UP001250181"/>
    </source>
</evidence>
<keyword evidence="3" id="KW-0012">Acyltransferase</keyword>
<proteinExistence type="inferred from homology"/>
<dbReference type="PROSITE" id="PS52004">
    <property type="entry name" value="KS3_2"/>
    <property type="match status" value="1"/>
</dbReference>
<keyword evidence="2 4" id="KW-0808">Transferase</keyword>
<evidence type="ECO:0000256" key="3">
    <source>
        <dbReference type="ARBA" id="ARBA00023315"/>
    </source>
</evidence>
<dbReference type="Proteomes" id="UP001250181">
    <property type="component" value="Unassembled WGS sequence"/>
</dbReference>
<dbReference type="EMBL" id="JAWCTQ010000001">
    <property type="protein sequence ID" value="MDT9680673.1"/>
    <property type="molecule type" value="Genomic_DNA"/>
</dbReference>
<name>A0ABU3QD29_9ACTN</name>
<dbReference type="InterPro" id="IPR014030">
    <property type="entry name" value="Ketoacyl_synth_N"/>
</dbReference>
<reference evidence="6 7" key="1">
    <citation type="submission" date="2023-09" db="EMBL/GenBank/DDBJ databases">
        <title>Streptomyces sp. nov.: A antagonism against Alternaria gaisen Producing Streptochlin, Isolated from Tamarix root soil.</title>
        <authorList>
            <person name="Chen Y."/>
        </authorList>
    </citation>
    <scope>NUCLEOTIDE SEQUENCE [LARGE SCALE GENOMIC DNA]</scope>
    <source>
        <strain evidence="6 7">TRM76323</strain>
    </source>
</reference>
<dbReference type="CDD" id="cd00832">
    <property type="entry name" value="CLF"/>
    <property type="match status" value="1"/>
</dbReference>
<comment type="similarity">
    <text evidence="1 4">Belongs to the thiolase-like superfamily. Beta-ketoacyl-ACP synthases family.</text>
</comment>
<dbReference type="InterPro" id="IPR014031">
    <property type="entry name" value="Ketoacyl_synth_C"/>
</dbReference>
<evidence type="ECO:0000259" key="5">
    <source>
        <dbReference type="PROSITE" id="PS52004"/>
    </source>
</evidence>
<dbReference type="Gene3D" id="3.40.47.10">
    <property type="match status" value="2"/>
</dbReference>
<gene>
    <name evidence="6" type="ORF">RND61_01010</name>
</gene>
<dbReference type="PANTHER" id="PTHR11712">
    <property type="entry name" value="POLYKETIDE SYNTHASE-RELATED"/>
    <property type="match status" value="1"/>
</dbReference>
<comment type="caution">
    <text evidence="6">The sequence shown here is derived from an EMBL/GenBank/DDBJ whole genome shotgun (WGS) entry which is preliminary data.</text>
</comment>
<feature type="domain" description="Ketosynthase family 3 (KS3)" evidence="5">
    <location>
        <begin position="2"/>
        <end position="404"/>
    </location>
</feature>
<evidence type="ECO:0000256" key="1">
    <source>
        <dbReference type="ARBA" id="ARBA00008467"/>
    </source>
</evidence>
<dbReference type="InterPro" id="IPR020841">
    <property type="entry name" value="PKS_Beta-ketoAc_synthase_dom"/>
</dbReference>
<sequence>MTARTVITGIGVTAPNGLGTETYWKSVLSGHSGIGRVTRFDVSGYPATLAGQIDDFDPAEHLPSRLLPQTDHSTQLALTAAAWALTDAAVSPGDLPDYDMGVITSNALGGFDFTHREFAKLWSKGPEFVSVYESFAWFYAVNTGQISIRHGMRGPSAALVGEQAGGLDALGYARRGIRRGTPLMIAGGVDSALDPWGYVSQLADGRVTRETDPARAYLPFDSLASGHVPGEGGAMLVLEDEDRARARGAERLHAALTGYSATFDPAPGSGRPPGLRRAAENAIADAGLGPADIDAVFADGAGIPELDAAEARALSGLFGAGGVPVTAPKALTGRLYAGGGPLDVVTAALSIRDGVVPPTPGLGGVPDAYGIDVVRGEPRERRVRHVLVLARGRWGFNAAVVVSAVDEP</sequence>
<accession>A0ABU3QD29</accession>
<protein>
    <submittedName>
        <fullName evidence="6">Ketosynthase chain-length factor</fullName>
    </submittedName>
</protein>
<dbReference type="PANTHER" id="PTHR11712:SF322">
    <property type="entry name" value="POLYKETIDE BETA-KETOACYL SYNTHASE 2-RELATED"/>
    <property type="match status" value="1"/>
</dbReference>
<evidence type="ECO:0000313" key="6">
    <source>
        <dbReference type="EMBL" id="MDT9680673.1"/>
    </source>
</evidence>
<evidence type="ECO:0000256" key="4">
    <source>
        <dbReference type="RuleBase" id="RU003694"/>
    </source>
</evidence>
<keyword evidence="7" id="KW-1185">Reference proteome</keyword>
<dbReference type="SUPFAM" id="SSF53901">
    <property type="entry name" value="Thiolase-like"/>
    <property type="match status" value="2"/>
</dbReference>
<dbReference type="InterPro" id="IPR000794">
    <property type="entry name" value="Beta-ketoacyl_synthase"/>
</dbReference>